<comment type="similarity">
    <text evidence="2">Belongs to the UPF0324 family.</text>
</comment>
<evidence type="ECO:0000256" key="1">
    <source>
        <dbReference type="ARBA" id="ARBA00004651"/>
    </source>
</evidence>
<sequence length="335" mass="33021">MLPLSALPRLLPGIALSVLVSGLAILLERVEVALSGGHWIESLVLAILLGTGLRSSLRIPSAFDAGIAFSAKILLEVAVVLLGASVSIAEIGAAGTLLVAGIAAVVVLSLAVSYGIGRALGLTPKLATLVACGNSICGNSAIAAAAPVIAAEADDVAAAIAFTAVLGVGAVLLMPALHAATQLSDLQFGIFAGLTVYAVPQVLAATASAGLVSTHAGTVVKLVRVLMLGPVLLALGALGNGASGRVSLRHVAPWFIVGFAAMMALRSAGAIPAVLLGPITTASGLLTTVAMAGLGLTVDVRSVTRSGGRVILAAIASLLVLCALSLALLTLLAIN</sequence>
<accession>A0A4Q2S5G0</accession>
<keyword evidence="9" id="KW-1185">Reference proteome</keyword>
<feature type="transmembrane region" description="Helical" evidence="7">
    <location>
        <begin position="251"/>
        <end position="269"/>
    </location>
</feature>
<feature type="transmembrane region" description="Helical" evidence="7">
    <location>
        <begin position="218"/>
        <end position="239"/>
    </location>
</feature>
<proteinExistence type="inferred from homology"/>
<feature type="transmembrane region" description="Helical" evidence="7">
    <location>
        <begin position="7"/>
        <end position="27"/>
    </location>
</feature>
<feature type="transmembrane region" description="Helical" evidence="7">
    <location>
        <begin position="69"/>
        <end position="88"/>
    </location>
</feature>
<feature type="transmembrane region" description="Helical" evidence="7">
    <location>
        <begin position="156"/>
        <end position="176"/>
    </location>
</feature>
<name>A0A4Q2S5G0_9HYPH</name>
<dbReference type="OrthoDB" id="5393513at2"/>
<dbReference type="InterPro" id="IPR018383">
    <property type="entry name" value="UPF0324_pro"/>
</dbReference>
<dbReference type="Pfam" id="PF03601">
    <property type="entry name" value="Cons_hypoth698"/>
    <property type="match status" value="1"/>
</dbReference>
<reference evidence="8 9" key="1">
    <citation type="submission" date="2019-01" db="EMBL/GenBank/DDBJ databases">
        <authorList>
            <person name="Deng T."/>
        </authorList>
    </citation>
    <scope>NUCLEOTIDE SEQUENCE [LARGE SCALE GENOMIC DNA]</scope>
    <source>
        <strain evidence="8 9">F8825</strain>
    </source>
</reference>
<feature type="transmembrane region" description="Helical" evidence="7">
    <location>
        <begin position="39"/>
        <end position="57"/>
    </location>
</feature>
<dbReference type="AlphaFoldDB" id="A0A4Q2S5G0"/>
<evidence type="ECO:0000313" key="8">
    <source>
        <dbReference type="EMBL" id="RYB97118.1"/>
    </source>
</evidence>
<evidence type="ECO:0000313" key="9">
    <source>
        <dbReference type="Proteomes" id="UP000291088"/>
    </source>
</evidence>
<dbReference type="RefSeq" id="WP_129334447.1">
    <property type="nucleotide sequence ID" value="NZ_SDVB01000391.1"/>
</dbReference>
<keyword evidence="4 7" id="KW-0812">Transmembrane</keyword>
<keyword evidence="6 7" id="KW-0472">Membrane</keyword>
<protein>
    <submittedName>
        <fullName evidence="8">Putative sulfate exporter family transporter</fullName>
    </submittedName>
</protein>
<dbReference type="PANTHER" id="PTHR30106:SF2">
    <property type="entry name" value="UPF0324 INNER MEMBRANE PROTEIN YEIH"/>
    <property type="match status" value="1"/>
</dbReference>
<keyword evidence="3" id="KW-1003">Cell membrane</keyword>
<evidence type="ECO:0000256" key="4">
    <source>
        <dbReference type="ARBA" id="ARBA00022692"/>
    </source>
</evidence>
<feature type="transmembrane region" description="Helical" evidence="7">
    <location>
        <begin position="126"/>
        <end position="150"/>
    </location>
</feature>
<keyword evidence="5 7" id="KW-1133">Transmembrane helix</keyword>
<organism evidence="8 9">
    <name type="scientific">Ciceribacter ferrooxidans</name>
    <dbReference type="NCBI Taxonomy" id="2509717"/>
    <lineage>
        <taxon>Bacteria</taxon>
        <taxon>Pseudomonadati</taxon>
        <taxon>Pseudomonadota</taxon>
        <taxon>Alphaproteobacteria</taxon>
        <taxon>Hyphomicrobiales</taxon>
        <taxon>Rhizobiaceae</taxon>
        <taxon>Ciceribacter</taxon>
    </lineage>
</organism>
<feature type="transmembrane region" description="Helical" evidence="7">
    <location>
        <begin position="94"/>
        <end position="114"/>
    </location>
</feature>
<evidence type="ECO:0000256" key="2">
    <source>
        <dbReference type="ARBA" id="ARBA00007977"/>
    </source>
</evidence>
<evidence type="ECO:0000256" key="6">
    <source>
        <dbReference type="ARBA" id="ARBA00023136"/>
    </source>
</evidence>
<feature type="transmembrane region" description="Helical" evidence="7">
    <location>
        <begin position="188"/>
        <end position="212"/>
    </location>
</feature>
<gene>
    <name evidence="8" type="ORF">EUU22_23750</name>
</gene>
<feature type="transmembrane region" description="Helical" evidence="7">
    <location>
        <begin position="275"/>
        <end position="298"/>
    </location>
</feature>
<dbReference type="EMBL" id="SDVB01000391">
    <property type="protein sequence ID" value="RYB97118.1"/>
    <property type="molecule type" value="Genomic_DNA"/>
</dbReference>
<evidence type="ECO:0000256" key="3">
    <source>
        <dbReference type="ARBA" id="ARBA00022475"/>
    </source>
</evidence>
<evidence type="ECO:0000256" key="7">
    <source>
        <dbReference type="SAM" id="Phobius"/>
    </source>
</evidence>
<dbReference type="GO" id="GO:0005886">
    <property type="term" value="C:plasma membrane"/>
    <property type="evidence" value="ECO:0007669"/>
    <property type="project" value="UniProtKB-SubCell"/>
</dbReference>
<dbReference type="PANTHER" id="PTHR30106">
    <property type="entry name" value="INNER MEMBRANE PROTEIN YEIH-RELATED"/>
    <property type="match status" value="1"/>
</dbReference>
<dbReference type="Proteomes" id="UP000291088">
    <property type="component" value="Unassembled WGS sequence"/>
</dbReference>
<comment type="subcellular location">
    <subcellularLocation>
        <location evidence="1">Cell membrane</location>
        <topology evidence="1">Multi-pass membrane protein</topology>
    </subcellularLocation>
</comment>
<evidence type="ECO:0000256" key="5">
    <source>
        <dbReference type="ARBA" id="ARBA00022989"/>
    </source>
</evidence>
<feature type="transmembrane region" description="Helical" evidence="7">
    <location>
        <begin position="310"/>
        <end position="334"/>
    </location>
</feature>
<comment type="caution">
    <text evidence="8">The sequence shown here is derived from an EMBL/GenBank/DDBJ whole genome shotgun (WGS) entry which is preliminary data.</text>
</comment>